<evidence type="ECO:0000256" key="3">
    <source>
        <dbReference type="ARBA" id="ARBA00022692"/>
    </source>
</evidence>
<sequence length="982" mass="110214">MMKSNGQGFKAGHAVQINEIENGFGYNSQQVASVSSVATFGTQANALLRKNLIFQKRNYKTNACVIIFPILICLLLFGLQVGVNKLLDKPSFKCGCQTETVNGQLVELCGLPYTTEPTQTQFCPVEHPPEWPALMQVPNPRRGQFSDSNFPENSRGGVILYTGDNSQTASDLANLLIRNKLDAKNAPPLIEYSNIVTGSSSALQESLLVERAFVRDNLYVLQPQRCTNREVYPLNFTYNLADVEVPFNGTPRCLQTVVQYDASVADINSQIYRAAQTRIALGDKRHNDYVAAYDFHDTSANALKLNVSVFYNAYGSESFAPPEYYRVSRPMNLAAQAFLRSLNGAQTRLSLWFVKEMPRAASQLRLNFTILLGPLFFMWISALLFPVIMTTLVYEKQKNLRMMMKMHGLGDGPYWVITYGYFLVLSLLYFFAFVALGSVVDLKFFRLNSYSIQFTFFFIYMNMQIALSFLAATMFQNSKTATVCGYMYVFGFGLLGSFFFQSYLEDEQTARGWVFAMELLPAFSLYRGLYELQYYGNLGDALGTSGMQWRNLNDEKNGLITVFLIQTVEWFTFLLLTFYLDQVLSTSGSGMRKHPLFFLGCSRNPRDKPSSKAVIDEERSLSTSSPNVFRGIEMEKMDVLAERTRVEELRRRSNNTCAIVCDNLRKIYPGTDGNRNNYAVRGVSLAVEKGECFGMLGPNGAGKSTTINMMVGLISPTSGSAYIHGLDIRKDMTTIHRSMGVCPQHDLLWEQLTGREHLLFYGRLKNLKGRALTNAVDASLKSVNLFGKGVGNKRVRAYSGGMKRRLSVAISLIGDPKVVYMDEPGTGLDPASRNSLWKVIKDAKKDRAIILTTHSMEEAEALCDRLCIFVNGQLQCIGDSKELTNRYGGAYVLTMTTPEEEEQDVIDLVETLSRHSQRIYALAGTQKFEIPKAEVQIGRVFAAVVKAKRKMHIQAWGISDTTLEDVFIKVARDAQQEDAEWS</sequence>
<dbReference type="GO" id="GO:0005524">
    <property type="term" value="F:ATP binding"/>
    <property type="evidence" value="ECO:0007669"/>
    <property type="project" value="UniProtKB-KW"/>
</dbReference>
<dbReference type="InterPro" id="IPR013525">
    <property type="entry name" value="ABC2_TM"/>
</dbReference>
<dbReference type="AlphaFoldDB" id="A0ABD1XY64"/>
<proteinExistence type="inferred from homology"/>
<dbReference type="InterPro" id="IPR017871">
    <property type="entry name" value="ABC_transporter-like_CS"/>
</dbReference>
<keyword evidence="5" id="KW-0067">ATP-binding</keyword>
<keyword evidence="6 8" id="KW-1133">Transmembrane helix</keyword>
<feature type="domain" description="ABC transporter" evidence="9">
    <location>
        <begin position="659"/>
        <end position="896"/>
    </location>
</feature>
<dbReference type="Gene3D" id="3.40.50.300">
    <property type="entry name" value="P-loop containing nucleotide triphosphate hydrolases"/>
    <property type="match status" value="1"/>
</dbReference>
<dbReference type="EMBL" id="JBHFFA010000007">
    <property type="protein sequence ID" value="KAL2613896.1"/>
    <property type="molecule type" value="Genomic_DNA"/>
</dbReference>
<keyword evidence="7 8" id="KW-0472">Membrane</keyword>
<dbReference type="Proteomes" id="UP001605036">
    <property type="component" value="Unassembled WGS sequence"/>
</dbReference>
<dbReference type="GO" id="GO:0016020">
    <property type="term" value="C:membrane"/>
    <property type="evidence" value="ECO:0007669"/>
    <property type="project" value="UniProtKB-SubCell"/>
</dbReference>
<comment type="caution">
    <text evidence="10">The sequence shown here is derived from an EMBL/GenBank/DDBJ whole genome shotgun (WGS) entry which is preliminary data.</text>
</comment>
<evidence type="ECO:0000256" key="5">
    <source>
        <dbReference type="ARBA" id="ARBA00022840"/>
    </source>
</evidence>
<organism evidence="10 11">
    <name type="scientific">Riccia fluitans</name>
    <dbReference type="NCBI Taxonomy" id="41844"/>
    <lineage>
        <taxon>Eukaryota</taxon>
        <taxon>Viridiplantae</taxon>
        <taxon>Streptophyta</taxon>
        <taxon>Embryophyta</taxon>
        <taxon>Marchantiophyta</taxon>
        <taxon>Marchantiopsida</taxon>
        <taxon>Marchantiidae</taxon>
        <taxon>Marchantiales</taxon>
        <taxon>Ricciaceae</taxon>
        <taxon>Riccia</taxon>
    </lineage>
</organism>
<dbReference type="CDD" id="cd03263">
    <property type="entry name" value="ABC_subfamily_A"/>
    <property type="match status" value="1"/>
</dbReference>
<dbReference type="Pfam" id="PF00005">
    <property type="entry name" value="ABC_tran"/>
    <property type="match status" value="1"/>
</dbReference>
<dbReference type="PANTHER" id="PTHR19229:SF154">
    <property type="entry name" value="ABC TRANSPORTER A FAMILY MEMBER 3-RELATED"/>
    <property type="match status" value="1"/>
</dbReference>
<name>A0ABD1XY64_9MARC</name>
<dbReference type="FunFam" id="3.40.50.300:FF:000633">
    <property type="entry name" value="ABC transporter A family member 7"/>
    <property type="match status" value="1"/>
</dbReference>
<dbReference type="PROSITE" id="PS00211">
    <property type="entry name" value="ABC_TRANSPORTER_1"/>
    <property type="match status" value="1"/>
</dbReference>
<evidence type="ECO:0000313" key="10">
    <source>
        <dbReference type="EMBL" id="KAL2613896.1"/>
    </source>
</evidence>
<feature type="transmembrane region" description="Helical" evidence="8">
    <location>
        <begin position="559"/>
        <end position="580"/>
    </location>
</feature>
<dbReference type="Pfam" id="PF12698">
    <property type="entry name" value="ABC2_membrane_3"/>
    <property type="match status" value="1"/>
</dbReference>
<dbReference type="SMART" id="SM00382">
    <property type="entry name" value="AAA"/>
    <property type="match status" value="1"/>
</dbReference>
<evidence type="ECO:0000256" key="4">
    <source>
        <dbReference type="ARBA" id="ARBA00022741"/>
    </source>
</evidence>
<dbReference type="PROSITE" id="PS50893">
    <property type="entry name" value="ABC_TRANSPORTER_2"/>
    <property type="match status" value="1"/>
</dbReference>
<feature type="transmembrane region" description="Helical" evidence="8">
    <location>
        <begin position="368"/>
        <end position="394"/>
    </location>
</feature>
<feature type="transmembrane region" description="Helical" evidence="8">
    <location>
        <begin position="414"/>
        <end position="440"/>
    </location>
</feature>
<keyword evidence="4" id="KW-0547">Nucleotide-binding</keyword>
<dbReference type="InterPro" id="IPR003593">
    <property type="entry name" value="AAA+_ATPase"/>
</dbReference>
<feature type="transmembrane region" description="Helical" evidence="8">
    <location>
        <begin position="63"/>
        <end position="83"/>
    </location>
</feature>
<dbReference type="SUPFAM" id="SSF52540">
    <property type="entry name" value="P-loop containing nucleoside triphosphate hydrolases"/>
    <property type="match status" value="1"/>
</dbReference>
<evidence type="ECO:0000259" key="9">
    <source>
        <dbReference type="PROSITE" id="PS50893"/>
    </source>
</evidence>
<evidence type="ECO:0000256" key="2">
    <source>
        <dbReference type="ARBA" id="ARBA00008526"/>
    </source>
</evidence>
<evidence type="ECO:0000256" key="7">
    <source>
        <dbReference type="ARBA" id="ARBA00023136"/>
    </source>
</evidence>
<evidence type="ECO:0000256" key="1">
    <source>
        <dbReference type="ARBA" id="ARBA00004141"/>
    </source>
</evidence>
<protein>
    <recommendedName>
        <fullName evidence="9">ABC transporter domain-containing protein</fullName>
    </recommendedName>
</protein>
<evidence type="ECO:0000313" key="11">
    <source>
        <dbReference type="Proteomes" id="UP001605036"/>
    </source>
</evidence>
<accession>A0ABD1XY64</accession>
<evidence type="ECO:0000256" key="8">
    <source>
        <dbReference type="SAM" id="Phobius"/>
    </source>
</evidence>
<dbReference type="Pfam" id="PF24526">
    <property type="entry name" value="ABCA12_C"/>
    <property type="match status" value="1"/>
</dbReference>
<gene>
    <name evidence="10" type="ORF">R1flu_025588</name>
</gene>
<dbReference type="InterPro" id="IPR027417">
    <property type="entry name" value="P-loop_NTPase"/>
</dbReference>
<evidence type="ECO:0000256" key="6">
    <source>
        <dbReference type="ARBA" id="ARBA00022989"/>
    </source>
</evidence>
<feature type="transmembrane region" description="Helical" evidence="8">
    <location>
        <begin position="510"/>
        <end position="529"/>
    </location>
</feature>
<dbReference type="PANTHER" id="PTHR19229">
    <property type="entry name" value="ATP-BINDING CASSETTE TRANSPORTER SUBFAMILY A ABCA"/>
    <property type="match status" value="1"/>
</dbReference>
<comment type="similarity">
    <text evidence="2">Belongs to the ABC transporter superfamily. ABCA family. CPR flippase (TC 3.A.1.211) subfamily.</text>
</comment>
<keyword evidence="3 8" id="KW-0812">Transmembrane</keyword>
<reference evidence="10 11" key="1">
    <citation type="submission" date="2024-09" db="EMBL/GenBank/DDBJ databases">
        <title>Chromosome-scale assembly of Riccia fluitans.</title>
        <authorList>
            <person name="Paukszto L."/>
            <person name="Sawicki J."/>
            <person name="Karawczyk K."/>
            <person name="Piernik-Szablinska J."/>
            <person name="Szczecinska M."/>
            <person name="Mazdziarz M."/>
        </authorList>
    </citation>
    <scope>NUCLEOTIDE SEQUENCE [LARGE SCALE GENOMIC DNA]</scope>
    <source>
        <strain evidence="10">Rf_01</strain>
        <tissue evidence="10">Aerial parts of the thallus</tissue>
    </source>
</reference>
<feature type="transmembrane region" description="Helical" evidence="8">
    <location>
        <begin position="485"/>
        <end position="504"/>
    </location>
</feature>
<dbReference type="InterPro" id="IPR003439">
    <property type="entry name" value="ABC_transporter-like_ATP-bd"/>
</dbReference>
<dbReference type="InterPro" id="IPR026082">
    <property type="entry name" value="ABCA"/>
</dbReference>
<keyword evidence="11" id="KW-1185">Reference proteome</keyword>
<comment type="subcellular location">
    <subcellularLocation>
        <location evidence="1">Membrane</location>
        <topology evidence="1">Multi-pass membrane protein</topology>
    </subcellularLocation>
</comment>
<feature type="transmembrane region" description="Helical" evidence="8">
    <location>
        <begin position="452"/>
        <end position="473"/>
    </location>
</feature>